<dbReference type="AlphaFoldDB" id="A0A6P7GU32"/>
<proteinExistence type="predicted"/>
<dbReference type="InParanoid" id="A0A6P7GU32"/>
<dbReference type="RefSeq" id="XP_028149517.1">
    <property type="nucleotide sequence ID" value="XM_028293716.1"/>
</dbReference>
<protein>
    <submittedName>
        <fullName evidence="1">Uncharacterized protein LOC114342913</fullName>
    </submittedName>
</protein>
<organism evidence="1">
    <name type="scientific">Diabrotica virgifera virgifera</name>
    <name type="common">western corn rootworm</name>
    <dbReference type="NCBI Taxonomy" id="50390"/>
    <lineage>
        <taxon>Eukaryota</taxon>
        <taxon>Metazoa</taxon>
        <taxon>Ecdysozoa</taxon>
        <taxon>Arthropoda</taxon>
        <taxon>Hexapoda</taxon>
        <taxon>Insecta</taxon>
        <taxon>Pterygota</taxon>
        <taxon>Neoptera</taxon>
        <taxon>Endopterygota</taxon>
        <taxon>Coleoptera</taxon>
        <taxon>Polyphaga</taxon>
        <taxon>Cucujiformia</taxon>
        <taxon>Chrysomeloidea</taxon>
        <taxon>Chrysomelidae</taxon>
        <taxon>Galerucinae</taxon>
        <taxon>Diabroticina</taxon>
        <taxon>Diabroticites</taxon>
        <taxon>Diabrotica</taxon>
    </lineage>
</organism>
<accession>A0A6P7GU32</accession>
<gene>
    <name evidence="1" type="primary">LOC114342913</name>
</gene>
<evidence type="ECO:0000313" key="1">
    <source>
        <dbReference type="RefSeq" id="XP_028149517.1"/>
    </source>
</evidence>
<name>A0A6P7GU32_DIAVI</name>
<reference evidence="1" key="1">
    <citation type="submission" date="2025-08" db="UniProtKB">
        <authorList>
            <consortium name="RefSeq"/>
        </authorList>
    </citation>
    <scope>IDENTIFICATION</scope>
    <source>
        <tissue evidence="1">Whole insect</tissue>
    </source>
</reference>
<sequence length="153" mass="17916">MEFEDCVQESIARHQKSFNLILYNLPEPEGDDKEAEDVSTVSTIIDTIKPRNPSFASVFRIGKFSNKPRPVKVKFFDNDSPLFMLRNKRRLLGTQFSRVVLKDDLTKYQINYLHKVREELEKRKILDKDLTIKYINKVPTIVNTNQQPTAKNE</sequence>